<evidence type="ECO:0000313" key="2">
    <source>
        <dbReference type="WBParaSite" id="ES5_v2.g27299.t1"/>
    </source>
</evidence>
<accession>A0AC34GC85</accession>
<dbReference type="WBParaSite" id="ES5_v2.g27299.t1">
    <property type="protein sequence ID" value="ES5_v2.g27299.t1"/>
    <property type="gene ID" value="ES5_v2.g27299"/>
</dbReference>
<name>A0AC34GC85_9BILA</name>
<protein>
    <submittedName>
        <fullName evidence="2">Amino acid transporter transmembrane domain-containing protein</fullName>
    </submittedName>
</protein>
<evidence type="ECO:0000313" key="1">
    <source>
        <dbReference type="Proteomes" id="UP000887579"/>
    </source>
</evidence>
<organism evidence="1 2">
    <name type="scientific">Panagrolaimus sp. ES5</name>
    <dbReference type="NCBI Taxonomy" id="591445"/>
    <lineage>
        <taxon>Eukaryota</taxon>
        <taxon>Metazoa</taxon>
        <taxon>Ecdysozoa</taxon>
        <taxon>Nematoda</taxon>
        <taxon>Chromadorea</taxon>
        <taxon>Rhabditida</taxon>
        <taxon>Tylenchina</taxon>
        <taxon>Panagrolaimomorpha</taxon>
        <taxon>Panagrolaimoidea</taxon>
        <taxon>Panagrolaimidae</taxon>
        <taxon>Panagrolaimus</taxon>
    </lineage>
</organism>
<sequence length="110" mass="12770">MRFPNTNKQVIDKSFRVFWVLLTYFMAVLIPKLEIMIPLVGVTSGTLCALVYPPLFQIITFWEEWKLEMTPRHRWFRIGINVTVMCIGFFAIGAGLYANVLQISKTFFSS</sequence>
<dbReference type="Proteomes" id="UP000887579">
    <property type="component" value="Unplaced"/>
</dbReference>
<proteinExistence type="predicted"/>
<reference evidence="2" key="1">
    <citation type="submission" date="2022-11" db="UniProtKB">
        <authorList>
            <consortium name="WormBaseParasite"/>
        </authorList>
    </citation>
    <scope>IDENTIFICATION</scope>
</reference>